<evidence type="ECO:0000259" key="1">
    <source>
        <dbReference type="PROSITE" id="PS50930"/>
    </source>
</evidence>
<dbReference type="InterPro" id="IPR007492">
    <property type="entry name" value="LytTR_DNA-bd_dom"/>
</dbReference>
<organism evidence="2 3">
    <name type="scientific">Larkinella arboricola</name>
    <dbReference type="NCBI Taxonomy" id="643671"/>
    <lineage>
        <taxon>Bacteria</taxon>
        <taxon>Pseudomonadati</taxon>
        <taxon>Bacteroidota</taxon>
        <taxon>Cytophagia</taxon>
        <taxon>Cytophagales</taxon>
        <taxon>Spirosomataceae</taxon>
        <taxon>Larkinella</taxon>
    </lineage>
</organism>
<comment type="caution">
    <text evidence="2">The sequence shown here is derived from an EMBL/GenBank/DDBJ whole genome shotgun (WGS) entry which is preliminary data.</text>
</comment>
<dbReference type="OrthoDB" id="1374288at2"/>
<dbReference type="EMBL" id="QLMC01000003">
    <property type="protein sequence ID" value="RAJ97396.1"/>
    <property type="molecule type" value="Genomic_DNA"/>
</dbReference>
<dbReference type="Pfam" id="PF04397">
    <property type="entry name" value="LytTR"/>
    <property type="match status" value="1"/>
</dbReference>
<name>A0A327WX77_LARAB</name>
<evidence type="ECO:0000313" key="3">
    <source>
        <dbReference type="Proteomes" id="UP000248790"/>
    </source>
</evidence>
<dbReference type="Gene3D" id="2.40.50.1020">
    <property type="entry name" value="LytTr DNA-binding domain"/>
    <property type="match status" value="1"/>
</dbReference>
<protein>
    <submittedName>
        <fullName evidence="2">Two-component system LytT family response regulator</fullName>
    </submittedName>
</protein>
<dbReference type="SMART" id="SM00850">
    <property type="entry name" value="LytTR"/>
    <property type="match status" value="1"/>
</dbReference>
<evidence type="ECO:0000313" key="2">
    <source>
        <dbReference type="EMBL" id="RAJ97396.1"/>
    </source>
</evidence>
<dbReference type="AlphaFoldDB" id="A0A327WX77"/>
<proteinExistence type="predicted"/>
<feature type="domain" description="HTH LytTR-type" evidence="1">
    <location>
        <begin position="37"/>
        <end position="123"/>
    </location>
</feature>
<sequence length="123" mass="14025">MSKAKMSKFMNSINQRSVDHVRLGMLTLTIGAHADWIPVHQIVRVEGAGNYSRIYTQSGQVYLVAVTLQKVGERLVEFWRAHKSHLVNPDYIRLIRKSPQGRFAHLTTGEAVPVARRVTRYPD</sequence>
<dbReference type="PROSITE" id="PS50930">
    <property type="entry name" value="HTH_LYTTR"/>
    <property type="match status" value="1"/>
</dbReference>
<dbReference type="GO" id="GO:0003677">
    <property type="term" value="F:DNA binding"/>
    <property type="evidence" value="ECO:0007669"/>
    <property type="project" value="InterPro"/>
</dbReference>
<reference evidence="2 3" key="1">
    <citation type="submission" date="2018-06" db="EMBL/GenBank/DDBJ databases">
        <title>Genomic Encyclopedia of Archaeal and Bacterial Type Strains, Phase II (KMG-II): from individual species to whole genera.</title>
        <authorList>
            <person name="Goeker M."/>
        </authorList>
    </citation>
    <scope>NUCLEOTIDE SEQUENCE [LARGE SCALE GENOMIC DNA]</scope>
    <source>
        <strain evidence="2 3">DSM 21851</strain>
    </source>
</reference>
<keyword evidence="3" id="KW-1185">Reference proteome</keyword>
<dbReference type="GO" id="GO:0000156">
    <property type="term" value="F:phosphorelay response regulator activity"/>
    <property type="evidence" value="ECO:0007669"/>
    <property type="project" value="InterPro"/>
</dbReference>
<dbReference type="PANTHER" id="PTHR37299:SF1">
    <property type="entry name" value="STAGE 0 SPORULATION PROTEIN A HOMOLOG"/>
    <property type="match status" value="1"/>
</dbReference>
<dbReference type="InterPro" id="IPR046947">
    <property type="entry name" value="LytR-like"/>
</dbReference>
<dbReference type="Proteomes" id="UP000248790">
    <property type="component" value="Unassembled WGS sequence"/>
</dbReference>
<gene>
    <name evidence="2" type="ORF">LX87_02296</name>
</gene>
<accession>A0A327WX77</accession>
<dbReference type="PANTHER" id="PTHR37299">
    <property type="entry name" value="TRANSCRIPTIONAL REGULATOR-RELATED"/>
    <property type="match status" value="1"/>
</dbReference>